<dbReference type="Pfam" id="PF18560">
    <property type="entry name" value="Lectin_like"/>
    <property type="match status" value="1"/>
</dbReference>
<dbReference type="InterPro" id="IPR007742">
    <property type="entry name" value="NosD_dom"/>
</dbReference>
<name>A0A8A3S5C6_9EURY</name>
<dbReference type="Pfam" id="PF05048">
    <property type="entry name" value="NosD"/>
    <property type="match status" value="1"/>
</dbReference>
<dbReference type="InterPro" id="IPR012334">
    <property type="entry name" value="Pectin_lyas_fold"/>
</dbReference>
<dbReference type="InterPro" id="IPR039448">
    <property type="entry name" value="Beta_helix"/>
</dbReference>
<dbReference type="KEGG" id="maqe:RJ40_05890"/>
<gene>
    <name evidence="6" type="ORF">RJ40_05890</name>
</gene>
<dbReference type="InterPro" id="IPR022441">
    <property type="entry name" value="Para_beta_helix_rpt-2"/>
</dbReference>
<reference evidence="6" key="2">
    <citation type="submission" date="2019-02" db="EMBL/GenBank/DDBJ databases">
        <authorList>
            <person name="Chen S.-C."/>
            <person name="Chien H.-H."/>
            <person name="Lai M.-C."/>
        </authorList>
    </citation>
    <scope>NUCLEOTIDE SEQUENCE</scope>
    <source>
        <strain evidence="6">N2F9704</strain>
    </source>
</reference>
<dbReference type="PROSITE" id="PS00639">
    <property type="entry name" value="THIOL_PROTEASE_HIS"/>
    <property type="match status" value="1"/>
</dbReference>
<keyword evidence="7" id="KW-1185">Reference proteome</keyword>
<dbReference type="CDD" id="cd02619">
    <property type="entry name" value="Peptidase_C1"/>
    <property type="match status" value="1"/>
</dbReference>
<reference evidence="6" key="1">
    <citation type="journal article" date="2001" name="Int. J. Syst. Evol. Microbiol.">
        <title>Methanofollis aquaemaris sp. nov., a methanogen isolated from an aquaculture fish pond.</title>
        <authorList>
            <person name="Lai M.C."/>
            <person name="Chen S.C."/>
        </authorList>
    </citation>
    <scope>NUCLEOTIDE SEQUENCE</scope>
    <source>
        <strain evidence="6">N2F9704</strain>
    </source>
</reference>
<organism evidence="6 7">
    <name type="scientific">Methanofollis aquaemaris</name>
    <dbReference type="NCBI Taxonomy" id="126734"/>
    <lineage>
        <taxon>Archaea</taxon>
        <taxon>Methanobacteriati</taxon>
        <taxon>Methanobacteriota</taxon>
        <taxon>Stenosarchaea group</taxon>
        <taxon>Methanomicrobia</taxon>
        <taxon>Methanomicrobiales</taxon>
        <taxon>Methanomicrobiaceae</taxon>
        <taxon>Methanofollis</taxon>
    </lineage>
</organism>
<dbReference type="Pfam" id="PF00112">
    <property type="entry name" value="Peptidase_C1"/>
    <property type="match status" value="1"/>
</dbReference>
<evidence type="ECO:0000256" key="1">
    <source>
        <dbReference type="ARBA" id="ARBA00004906"/>
    </source>
</evidence>
<keyword evidence="2" id="KW-0677">Repeat</keyword>
<dbReference type="PANTHER" id="PTHR22990">
    <property type="entry name" value="F-BOX ONLY PROTEIN"/>
    <property type="match status" value="1"/>
</dbReference>
<feature type="compositionally biased region" description="Low complexity" evidence="4">
    <location>
        <begin position="1266"/>
        <end position="1284"/>
    </location>
</feature>
<protein>
    <submittedName>
        <fullName evidence="6">PGF-pre-PGF domain-containing protein</fullName>
    </submittedName>
</protein>
<dbReference type="Gene3D" id="2.160.20.10">
    <property type="entry name" value="Single-stranded right-handed beta-helix, Pectin lyase-like"/>
    <property type="match status" value="3"/>
</dbReference>
<dbReference type="InterPro" id="IPR040528">
    <property type="entry name" value="Lectin-like"/>
</dbReference>
<dbReference type="Gene3D" id="3.90.70.10">
    <property type="entry name" value="Cysteine proteinases"/>
    <property type="match status" value="1"/>
</dbReference>
<dbReference type="SMART" id="SM00710">
    <property type="entry name" value="PbH1"/>
    <property type="match status" value="12"/>
</dbReference>
<dbReference type="InterPro" id="IPR025660">
    <property type="entry name" value="Pept_his_AS"/>
</dbReference>
<dbReference type="InterPro" id="IPR000668">
    <property type="entry name" value="Peptidase_C1A_C"/>
</dbReference>
<dbReference type="InterPro" id="IPR011050">
    <property type="entry name" value="Pectin_lyase_fold/virulence"/>
</dbReference>
<feature type="region of interest" description="Disordered" evidence="4">
    <location>
        <begin position="1258"/>
        <end position="1284"/>
    </location>
</feature>
<sequence>MRAMTIPSRHILTVLVCVGLALLAMPGAAAPLDQSFFLSPNEPAPSPGADDPPTADAVPDFEAASLNQSFILPLDDPGTFPGADGTLTAGAVPGLEAAPLNPAFVRYQEEQEAANGPVLLCAVAPEDRALPPLTGLLPSPVTLVWSDGGVVAATAEPPSEAYFNLADEGRVTAVKDQGKCGSCWTFASLGSLESALLTDGLGEWNLSENNMKNTHGFDWGPCDGGNAFMATAYLARWSGPVNESDDPYLLPNPSPDSPAGLAPVLQVQNVTYLPPRDGPLDNDLIKTTIKEDGGLYAGFLVNYSCFGPNAATYYLPENSTAKLDGGHAVLLVGWDDAYPAANFVETPPGDGAFIAKNSWGTSLGDNGYFYISYYDRSVGRFKNPAREYIGDGGATATVLFTGEPLGTYDHLYQYDPLGSTRSIGISTTMYGANLFTVERYENLHAVSIFTREPDTAYEVRVSSLDGGIPYQTSSAHGTMALPGYHTVPLDTPVPLVPGQNFSVTLKLTAPTDTHPLAVEMPIEDYSSNATAHTGESFVSIDGREWADLTDFFPDTNLCIKAFTRDPLSVPGDYATIQAAVEAALPGQMVFIEDGTYAENVVIDKPLALVGSRDAVIDGGAGTALTLTGSTVTLRGFSITGGDDGVLVAGNDTTLVDLHLIGCGGDGIEIDGASKTFIADTEVLDGMHDGIKVNNASNVFVFGCALTGNGGNGMSVDDASSVIAYRCNLTGNDDDGMRTNTAVGVMVLQCTLAGNGDDGIWAIDTADLSVYNSNVSVNHDSGVEVSRSNRTVFVDVNAAANGESGIDLSSADAFMVTRCTATGNGESGIALYDVKNGGLSQNTMAGHKWNINFAPSDGAEDTVVIDETNTVDGKPVYVWNDRYDEAVPTDAGMVYLMGCRNVTAADLTLSGNFMGLYVYNSTDITVRNVLASGNNAGAYCRYVDNLSVDASAMEANGFAGFVSQNCTALEVTGSRIADNIVGAIVVADDPADTLFWRNSFVNNSAGHFAAMGGQVTLNTAAPLMYRYNGTYYTHALGNYWDDYAGNDTDGDGVGETPYTARNAFTPMSVNDTCPLVAPADRYVPGFPDNDGGDDWGGIGVGGDLNAGATTSMQFRGSAVTEITLTAAKRIDGVMVTVAPVDEGPDGLDSAVYQYLTANLTYVTDDAIAEANFTFDVPAAWLNEHGLAPDEVALWRYHNETWVALPTEIVREESGRIVYRATSPGFSYFAVAAGRAIEPAVTVPSAESVDLNATAANATAEKPVVSETPLPTASTAATTPAPTAPAQSPLPWWLAVLAAGGTISFTRRR</sequence>
<proteinExistence type="predicted"/>
<evidence type="ECO:0000256" key="4">
    <source>
        <dbReference type="SAM" id="MobiDB-lite"/>
    </source>
</evidence>
<feature type="region of interest" description="Disordered" evidence="4">
    <location>
        <begin position="39"/>
        <end position="58"/>
    </location>
</feature>
<dbReference type="SUPFAM" id="SSF54001">
    <property type="entry name" value="Cysteine proteinases"/>
    <property type="match status" value="1"/>
</dbReference>
<feature type="domain" description="Peptidase C1A papain C-terminal" evidence="5">
    <location>
        <begin position="159"/>
        <end position="376"/>
    </location>
</feature>
<evidence type="ECO:0000256" key="3">
    <source>
        <dbReference type="ARBA" id="ARBA00022786"/>
    </source>
</evidence>
<dbReference type="GO" id="GO:0006508">
    <property type="term" value="P:proteolysis"/>
    <property type="evidence" value="ECO:0007669"/>
    <property type="project" value="InterPro"/>
</dbReference>
<feature type="compositionally biased region" description="Low complexity" evidence="4">
    <location>
        <begin position="47"/>
        <end position="58"/>
    </location>
</feature>
<dbReference type="NCBIfam" id="TIGR04213">
    <property type="entry name" value="PGF_pre_PGF"/>
    <property type="match status" value="1"/>
</dbReference>
<dbReference type="SUPFAM" id="SSF51126">
    <property type="entry name" value="Pectin lyase-like"/>
    <property type="match status" value="2"/>
</dbReference>
<accession>A0A8A3S5C6</accession>
<evidence type="ECO:0000313" key="7">
    <source>
        <dbReference type="Proteomes" id="UP001042704"/>
    </source>
</evidence>
<dbReference type="InterPro" id="IPR051550">
    <property type="entry name" value="SCF-Subunits/Alg-Epimerases"/>
</dbReference>
<evidence type="ECO:0000313" key="6">
    <source>
        <dbReference type="EMBL" id="QSZ67059.1"/>
    </source>
</evidence>
<dbReference type="InterPro" id="IPR038765">
    <property type="entry name" value="Papain-like_cys_pep_sf"/>
</dbReference>
<dbReference type="PROSITE" id="PS00139">
    <property type="entry name" value="THIOL_PROTEASE_CYS"/>
    <property type="match status" value="1"/>
</dbReference>
<comment type="pathway">
    <text evidence="1">Protein modification; protein ubiquitination.</text>
</comment>
<dbReference type="Proteomes" id="UP001042704">
    <property type="component" value="Chromosome"/>
</dbReference>
<dbReference type="Pfam" id="PF13229">
    <property type="entry name" value="Beta_helix"/>
    <property type="match status" value="1"/>
</dbReference>
<dbReference type="EMBL" id="CP036172">
    <property type="protein sequence ID" value="QSZ67059.1"/>
    <property type="molecule type" value="Genomic_DNA"/>
</dbReference>
<dbReference type="NCBIfam" id="TIGR03804">
    <property type="entry name" value="para_beta_helix"/>
    <property type="match status" value="1"/>
</dbReference>
<keyword evidence="3" id="KW-0833">Ubl conjugation pathway</keyword>
<dbReference type="InterPro" id="IPR000169">
    <property type="entry name" value="Pept_cys_AS"/>
</dbReference>
<dbReference type="InterPro" id="IPR006626">
    <property type="entry name" value="PbH1"/>
</dbReference>
<evidence type="ECO:0000256" key="2">
    <source>
        <dbReference type="ARBA" id="ARBA00022737"/>
    </source>
</evidence>
<dbReference type="InterPro" id="IPR026453">
    <property type="entry name" value="PGF_pre_PGF"/>
</dbReference>
<dbReference type="GO" id="GO:0008234">
    <property type="term" value="F:cysteine-type peptidase activity"/>
    <property type="evidence" value="ECO:0007669"/>
    <property type="project" value="InterPro"/>
</dbReference>
<dbReference type="PANTHER" id="PTHR22990:SF15">
    <property type="entry name" value="F-BOX ONLY PROTEIN 10"/>
    <property type="match status" value="1"/>
</dbReference>
<dbReference type="SMART" id="SM00645">
    <property type="entry name" value="Pept_C1"/>
    <property type="match status" value="1"/>
</dbReference>
<evidence type="ECO:0000259" key="5">
    <source>
        <dbReference type="SMART" id="SM00645"/>
    </source>
</evidence>